<dbReference type="EMBL" id="JAYMYR010000005">
    <property type="protein sequence ID" value="KAK7364072.1"/>
    <property type="molecule type" value="Genomic_DNA"/>
</dbReference>
<evidence type="ECO:0000313" key="7">
    <source>
        <dbReference type="EMBL" id="KAK7364072.1"/>
    </source>
</evidence>
<name>A0AAN9N503_PHACN</name>
<dbReference type="InterPro" id="IPR019825">
    <property type="entry name" value="Lectin_legB_Mn/Ca_BS"/>
</dbReference>
<evidence type="ECO:0000256" key="1">
    <source>
        <dbReference type="ARBA" id="ARBA00007606"/>
    </source>
</evidence>
<keyword evidence="8" id="KW-1185">Reference proteome</keyword>
<accession>A0AAN9N503</accession>
<keyword evidence="3" id="KW-0430">Lectin</keyword>
<dbReference type="AlphaFoldDB" id="A0AAN9N503"/>
<evidence type="ECO:0000313" key="8">
    <source>
        <dbReference type="Proteomes" id="UP001374584"/>
    </source>
</evidence>
<dbReference type="PANTHER" id="PTHR32401">
    <property type="entry name" value="CONCANAVALIN A-LIKE LECTIN FAMILY PROTEIN"/>
    <property type="match status" value="1"/>
</dbReference>
<feature type="chain" id="PRO_5043012258" description="Legume lectin domain-containing protein" evidence="5">
    <location>
        <begin position="29"/>
        <end position="269"/>
    </location>
</feature>
<protein>
    <recommendedName>
        <fullName evidence="6">Legume lectin domain-containing protein</fullName>
    </recommendedName>
</protein>
<comment type="caution">
    <text evidence="7">The sequence shown here is derived from an EMBL/GenBank/DDBJ whole genome shotgun (WGS) entry which is preliminary data.</text>
</comment>
<dbReference type="InterPro" id="IPR000985">
    <property type="entry name" value="Lectin_LegA_CS"/>
</dbReference>
<dbReference type="CDD" id="cd06899">
    <property type="entry name" value="lectin_legume_LecRK_Arcelin_ConA"/>
    <property type="match status" value="1"/>
</dbReference>
<evidence type="ECO:0000256" key="2">
    <source>
        <dbReference type="ARBA" id="ARBA00022729"/>
    </source>
</evidence>
<dbReference type="Pfam" id="PF00139">
    <property type="entry name" value="Lectin_legB"/>
    <property type="match status" value="1"/>
</dbReference>
<dbReference type="GO" id="GO:0030246">
    <property type="term" value="F:carbohydrate binding"/>
    <property type="evidence" value="ECO:0007669"/>
    <property type="project" value="UniProtKB-KW"/>
</dbReference>
<dbReference type="Proteomes" id="UP001374584">
    <property type="component" value="Unassembled WGS sequence"/>
</dbReference>
<evidence type="ECO:0000259" key="6">
    <source>
        <dbReference type="Pfam" id="PF00139"/>
    </source>
</evidence>
<evidence type="ECO:0000256" key="4">
    <source>
        <dbReference type="ARBA" id="ARBA00023180"/>
    </source>
</evidence>
<reference evidence="7 8" key="1">
    <citation type="submission" date="2024-01" db="EMBL/GenBank/DDBJ databases">
        <title>The genomes of 5 underutilized Papilionoideae crops provide insights into root nodulation and disease resistanc.</title>
        <authorList>
            <person name="Jiang F."/>
        </authorList>
    </citation>
    <scope>NUCLEOTIDE SEQUENCE [LARGE SCALE GENOMIC DNA]</scope>
    <source>
        <strain evidence="7">JINMINGXINNONG_FW02</strain>
        <tissue evidence="7">Leaves</tissue>
    </source>
</reference>
<feature type="signal peptide" evidence="5">
    <location>
        <begin position="1"/>
        <end position="28"/>
    </location>
</feature>
<gene>
    <name evidence="7" type="ORF">VNO80_12434</name>
</gene>
<dbReference type="InterPro" id="IPR013320">
    <property type="entry name" value="ConA-like_dom_sf"/>
</dbReference>
<keyword evidence="4" id="KW-0325">Glycoprotein</keyword>
<dbReference type="InterPro" id="IPR001220">
    <property type="entry name" value="Legume_lectin_dom"/>
</dbReference>
<organism evidence="7 8">
    <name type="scientific">Phaseolus coccineus</name>
    <name type="common">Scarlet runner bean</name>
    <name type="synonym">Phaseolus multiflorus</name>
    <dbReference type="NCBI Taxonomy" id="3886"/>
    <lineage>
        <taxon>Eukaryota</taxon>
        <taxon>Viridiplantae</taxon>
        <taxon>Streptophyta</taxon>
        <taxon>Embryophyta</taxon>
        <taxon>Tracheophyta</taxon>
        <taxon>Spermatophyta</taxon>
        <taxon>Magnoliopsida</taxon>
        <taxon>eudicotyledons</taxon>
        <taxon>Gunneridae</taxon>
        <taxon>Pentapetalae</taxon>
        <taxon>rosids</taxon>
        <taxon>fabids</taxon>
        <taxon>Fabales</taxon>
        <taxon>Fabaceae</taxon>
        <taxon>Papilionoideae</taxon>
        <taxon>50 kb inversion clade</taxon>
        <taxon>NPAAA clade</taxon>
        <taxon>indigoferoid/millettioid clade</taxon>
        <taxon>Phaseoleae</taxon>
        <taxon>Phaseolus</taxon>
    </lineage>
</organism>
<dbReference type="PANTHER" id="PTHR32401:SF45">
    <property type="entry name" value="LECTIN"/>
    <property type="match status" value="1"/>
</dbReference>
<keyword evidence="2 5" id="KW-0732">Signal</keyword>
<dbReference type="Gene3D" id="2.60.120.200">
    <property type="match status" value="1"/>
</dbReference>
<dbReference type="InterPro" id="IPR016363">
    <property type="entry name" value="L-lectin"/>
</dbReference>
<evidence type="ECO:0000256" key="5">
    <source>
        <dbReference type="SAM" id="SignalP"/>
    </source>
</evidence>
<comment type="similarity">
    <text evidence="1">Belongs to the leguminous lectin family.</text>
</comment>
<evidence type="ECO:0000256" key="3">
    <source>
        <dbReference type="ARBA" id="ARBA00022734"/>
    </source>
</evidence>
<dbReference type="InterPro" id="IPR050258">
    <property type="entry name" value="Leguminous_Lectin"/>
</dbReference>
<dbReference type="PROSITE" id="PS00308">
    <property type="entry name" value="LECTIN_LEGUME_ALPHA"/>
    <property type="match status" value="1"/>
</dbReference>
<proteinExistence type="inferred from homology"/>
<dbReference type="PIRSF" id="PIRSF002690">
    <property type="entry name" value="L-type_lectin_plant"/>
    <property type="match status" value="1"/>
</dbReference>
<sequence>MHHLKAMASSNFCTVLSLALFLVLLTHANSASETSFKINRFNETNLILQGNATVSSKGHLLLTNVTHNGEPSVDSMGRTFYSAPIQMRDSTGNASFDTNFTFNILPANKLMSGYGLAFALVPVDSQPKRKGRLLGLFNTPENDINAHTVAVVFDTFSNRIGIDVNSIQPIESVPWNFRHYIGQNADVRITYNSSSKVLAASLFYPSPGKRYDVSAKVELEKELEEWVSVGFSATSAYEETHDVLSWSFSSSLSDDTTSEPSNILLNNIF</sequence>
<dbReference type="SUPFAM" id="SSF49899">
    <property type="entry name" value="Concanavalin A-like lectins/glucanases"/>
    <property type="match status" value="1"/>
</dbReference>
<dbReference type="PROSITE" id="PS00307">
    <property type="entry name" value="LECTIN_LEGUME_BETA"/>
    <property type="match status" value="1"/>
</dbReference>
<feature type="domain" description="Legume lectin" evidence="6">
    <location>
        <begin position="34"/>
        <end position="259"/>
    </location>
</feature>